<keyword evidence="3 4" id="KW-0663">Pyridoxal phosphate</keyword>
<comment type="caution">
    <text evidence="6">The sequence shown here is derived from an EMBL/GenBank/DDBJ whole genome shotgun (WGS) entry which is preliminary data.</text>
</comment>
<dbReference type="GO" id="GO:0030170">
    <property type="term" value="F:pyridoxal phosphate binding"/>
    <property type="evidence" value="ECO:0007669"/>
    <property type="project" value="InterPro"/>
</dbReference>
<evidence type="ECO:0000256" key="1">
    <source>
        <dbReference type="ARBA" id="ARBA00022642"/>
    </source>
</evidence>
<dbReference type="GO" id="GO:0097053">
    <property type="term" value="P:L-kynurenine catabolic process"/>
    <property type="evidence" value="ECO:0007669"/>
    <property type="project" value="UniProtKB-UniPathway"/>
</dbReference>
<comment type="function">
    <text evidence="4">Catalyzes the cleavage of L-kynurenine (L-Kyn) and L-3-hydroxykynurenine (L-3OHKyn) into anthranilic acid (AA) and 3-hydroxyanthranilic acid (3-OHAA), respectively.</text>
</comment>
<gene>
    <name evidence="6" type="ORF">FB555_001822</name>
</gene>
<dbReference type="EC" id="3.7.1.3" evidence="4"/>
<dbReference type="EMBL" id="JACGWU010000006">
    <property type="protein sequence ID" value="MBA8829706.1"/>
    <property type="molecule type" value="Genomic_DNA"/>
</dbReference>
<evidence type="ECO:0000259" key="5">
    <source>
        <dbReference type="Pfam" id="PF00266"/>
    </source>
</evidence>
<organism evidence="6 7">
    <name type="scientific">Alpinimonas psychrophila</name>
    <dbReference type="NCBI Taxonomy" id="748908"/>
    <lineage>
        <taxon>Bacteria</taxon>
        <taxon>Bacillati</taxon>
        <taxon>Actinomycetota</taxon>
        <taxon>Actinomycetes</taxon>
        <taxon>Micrococcales</taxon>
        <taxon>Microbacteriaceae</taxon>
        <taxon>Alpinimonas</taxon>
    </lineage>
</organism>
<evidence type="ECO:0000313" key="6">
    <source>
        <dbReference type="EMBL" id="MBA8829706.1"/>
    </source>
</evidence>
<comment type="catalytic activity">
    <reaction evidence="4">
        <text>L-kynurenine + H2O = anthranilate + L-alanine + H(+)</text>
        <dbReference type="Rhea" id="RHEA:16813"/>
        <dbReference type="ChEBI" id="CHEBI:15377"/>
        <dbReference type="ChEBI" id="CHEBI:15378"/>
        <dbReference type="ChEBI" id="CHEBI:16567"/>
        <dbReference type="ChEBI" id="CHEBI:57959"/>
        <dbReference type="ChEBI" id="CHEBI:57972"/>
        <dbReference type="EC" id="3.7.1.3"/>
    </reaction>
</comment>
<comment type="similarity">
    <text evidence="4">Belongs to the kynureninase family.</text>
</comment>
<dbReference type="PIRSF" id="PIRSF038800">
    <property type="entry name" value="KYNU"/>
    <property type="match status" value="1"/>
</dbReference>
<dbReference type="Pfam" id="PF00266">
    <property type="entry name" value="Aminotran_5"/>
    <property type="match status" value="1"/>
</dbReference>
<dbReference type="InterPro" id="IPR015422">
    <property type="entry name" value="PyrdxlP-dep_Trfase_small"/>
</dbReference>
<dbReference type="PANTHER" id="PTHR14084:SF0">
    <property type="entry name" value="KYNURENINASE"/>
    <property type="match status" value="1"/>
</dbReference>
<dbReference type="Gene3D" id="3.40.640.10">
    <property type="entry name" value="Type I PLP-dependent aspartate aminotransferase-like (Major domain)"/>
    <property type="match status" value="1"/>
</dbReference>
<dbReference type="AlphaFoldDB" id="A0A7W3JUW7"/>
<dbReference type="Gene3D" id="3.90.1150.10">
    <property type="entry name" value="Aspartate Aminotransferase, domain 1"/>
    <property type="match status" value="1"/>
</dbReference>
<dbReference type="GO" id="GO:0019441">
    <property type="term" value="P:L-tryptophan catabolic process to kynurenine"/>
    <property type="evidence" value="ECO:0007669"/>
    <property type="project" value="TreeGrafter"/>
</dbReference>
<evidence type="ECO:0000256" key="4">
    <source>
        <dbReference type="PIRNR" id="PIRNR038800"/>
    </source>
</evidence>
<evidence type="ECO:0000313" key="7">
    <source>
        <dbReference type="Proteomes" id="UP000524237"/>
    </source>
</evidence>
<dbReference type="InterPro" id="IPR015421">
    <property type="entry name" value="PyrdxlP-dep_Trfase_major"/>
</dbReference>
<comment type="pathway">
    <text evidence="4">Amino-acid degradation; L-kynurenine degradation; L-alanine and anthranilate from L-kynurenine: step 1/1.</text>
</comment>
<keyword evidence="2 4" id="KW-0378">Hydrolase</keyword>
<sequence>MNDLTPDATSTAQALFARAQKLDAADPLASYRSLFYGTDPATAANTQGMPIAYFDGNSLGRPALASFDRIEKFLRADWGTRLIRSWDEQWMELPLELGDALGAAALGAAPGQTFIGDSTSVLLYKLARAAVAPLSEDVERAKKAAHPIAAGRGGRTEIVVDSDNFPTDRYLLEGIAAERGMTLRWIDADTSAGVTPEQVAAALSEKTALVLLSHVAYRSGFMADGPGITKLVHDAGALILWDLSHSVGSVVVELDAWGADLAVGCGYKYLCGGPGSPAFGYVRADLQDTLEQPIQGWMGVADVFAMGPEYVAAAGIRRFITGTPPVIGMLALHDPIAMIAEVGIAAIRAKSIALTEFAIEVTDALLAPLGVTLATPREASQRGGHVTLNHPAMREVNAALWEVDVIPDYRDPHGLRIGLSPLTTSFTETHLGMLAVRDALLRLA</sequence>
<dbReference type="InterPro" id="IPR000192">
    <property type="entry name" value="Aminotrans_V_dom"/>
</dbReference>
<dbReference type="SUPFAM" id="SSF53383">
    <property type="entry name" value="PLP-dependent transferases"/>
    <property type="match status" value="1"/>
</dbReference>
<proteinExistence type="inferred from homology"/>
<comment type="catalytic activity">
    <reaction evidence="4">
        <text>3-hydroxy-L-kynurenine + H2O = 3-hydroxyanthranilate + L-alanine + H(+)</text>
        <dbReference type="Rhea" id="RHEA:25143"/>
        <dbReference type="ChEBI" id="CHEBI:15377"/>
        <dbReference type="ChEBI" id="CHEBI:15378"/>
        <dbReference type="ChEBI" id="CHEBI:36559"/>
        <dbReference type="ChEBI" id="CHEBI:57972"/>
        <dbReference type="ChEBI" id="CHEBI:58125"/>
        <dbReference type="EC" id="3.7.1.3"/>
    </reaction>
</comment>
<protein>
    <recommendedName>
        <fullName evidence="4">Kynureninase</fullName>
        <ecNumber evidence="4">3.7.1.3</ecNumber>
    </recommendedName>
</protein>
<name>A0A7W3JUW7_9MICO</name>
<dbReference type="GO" id="GO:0043420">
    <property type="term" value="P:anthranilate metabolic process"/>
    <property type="evidence" value="ECO:0007669"/>
    <property type="project" value="TreeGrafter"/>
</dbReference>
<keyword evidence="7" id="KW-1185">Reference proteome</keyword>
<accession>A0A7W3JUW7</accession>
<comment type="subunit">
    <text evidence="4">Homodimer.</text>
</comment>
<evidence type="ECO:0000256" key="3">
    <source>
        <dbReference type="ARBA" id="ARBA00022898"/>
    </source>
</evidence>
<comment type="pathway">
    <text evidence="4">Cofactor biosynthesis; NAD(+) biosynthesis; quinolinate from L-kynurenine: step 2/3.</text>
</comment>
<dbReference type="GO" id="GO:0005737">
    <property type="term" value="C:cytoplasm"/>
    <property type="evidence" value="ECO:0007669"/>
    <property type="project" value="InterPro"/>
</dbReference>
<dbReference type="PANTHER" id="PTHR14084">
    <property type="entry name" value="KYNURENINASE"/>
    <property type="match status" value="1"/>
</dbReference>
<dbReference type="InterPro" id="IPR010111">
    <property type="entry name" value="Kynureninase"/>
</dbReference>
<dbReference type="UniPathway" id="UPA00253">
    <property type="reaction ID" value="UER00329"/>
</dbReference>
<evidence type="ECO:0000256" key="2">
    <source>
        <dbReference type="ARBA" id="ARBA00022801"/>
    </source>
</evidence>
<dbReference type="GO" id="GO:0030429">
    <property type="term" value="F:kynureninase activity"/>
    <property type="evidence" value="ECO:0007669"/>
    <property type="project" value="UniProtKB-EC"/>
</dbReference>
<dbReference type="RefSeq" id="WP_182485126.1">
    <property type="nucleotide sequence ID" value="NZ_JACGWU010000006.1"/>
</dbReference>
<dbReference type="Proteomes" id="UP000524237">
    <property type="component" value="Unassembled WGS sequence"/>
</dbReference>
<comment type="cofactor">
    <cofactor evidence="4">
        <name>pyridoxal 5'-phosphate</name>
        <dbReference type="ChEBI" id="CHEBI:597326"/>
    </cofactor>
</comment>
<dbReference type="InterPro" id="IPR015424">
    <property type="entry name" value="PyrdxlP-dep_Trfase"/>
</dbReference>
<keyword evidence="1 4" id="KW-0662">Pyridine nucleotide biosynthesis</keyword>
<feature type="domain" description="Aminotransferase class V" evidence="5">
    <location>
        <begin position="154"/>
        <end position="392"/>
    </location>
</feature>
<dbReference type="UniPathway" id="UPA00334">
    <property type="reaction ID" value="UER00455"/>
</dbReference>
<dbReference type="GO" id="GO:0009435">
    <property type="term" value="P:NAD+ biosynthetic process"/>
    <property type="evidence" value="ECO:0007669"/>
    <property type="project" value="UniProtKB-UniPathway"/>
</dbReference>
<reference evidence="6 7" key="1">
    <citation type="submission" date="2020-07" db="EMBL/GenBank/DDBJ databases">
        <title>Sequencing the genomes of 1000 actinobacteria strains.</title>
        <authorList>
            <person name="Klenk H.-P."/>
        </authorList>
    </citation>
    <scope>NUCLEOTIDE SEQUENCE [LARGE SCALE GENOMIC DNA]</scope>
    <source>
        <strain evidence="6 7">DSM 23737</strain>
    </source>
</reference>